<dbReference type="InterPro" id="IPR052164">
    <property type="entry name" value="Anthracycline_SecMetBiosynth"/>
</dbReference>
<dbReference type="EMBL" id="QXIT01000078">
    <property type="protein sequence ID" value="RIE08365.1"/>
    <property type="molecule type" value="Genomic_DNA"/>
</dbReference>
<evidence type="ECO:0000313" key="3">
    <source>
        <dbReference type="EMBL" id="RIE11277.1"/>
    </source>
</evidence>
<dbReference type="Pfam" id="PF18029">
    <property type="entry name" value="Glyoxalase_6"/>
    <property type="match status" value="1"/>
</dbReference>
<dbReference type="SUPFAM" id="SSF54593">
    <property type="entry name" value="Glyoxalase/Bleomycin resistance protein/Dihydroxybiphenyl dioxygenase"/>
    <property type="match status" value="1"/>
</dbReference>
<accession>A0A398DGE9</accession>
<gene>
    <name evidence="3" type="ORF">SMC5_05135</name>
    <name evidence="2" type="ORF">SMC6_04285</name>
</gene>
<evidence type="ECO:0000313" key="4">
    <source>
        <dbReference type="Proteomes" id="UP000266260"/>
    </source>
</evidence>
<proteinExistence type="predicted"/>
<dbReference type="RefSeq" id="WP_119119870.1">
    <property type="nucleotide sequence ID" value="NZ_QXIT01000078.1"/>
</dbReference>
<sequence>MSRPIHFDLGAADPARAIAFYKTAFGWTVEKWNGPTEYYLITTGAPREPGINGGLAPSKDEGVDTNLTLGVASLEEAMARVTVAGGTIVGDIHTSPGVGRMVTCKDTEGNSFGLIEEQRPDKHVELGELSGV</sequence>
<dbReference type="Proteomes" id="UP000266489">
    <property type="component" value="Unassembled WGS sequence"/>
</dbReference>
<organism evidence="2 4">
    <name type="scientific">Candidatus Cryosericum odellii</name>
    <dbReference type="NCBI Taxonomy" id="2290917"/>
    <lineage>
        <taxon>Bacteria</taxon>
        <taxon>Pseudomonadati</taxon>
        <taxon>Caldisericota/Cryosericota group</taxon>
        <taxon>Candidatus Cryosericota</taxon>
        <taxon>Candidatus Cryosericia</taxon>
        <taxon>Candidatus Cryosericales</taxon>
        <taxon>Candidatus Cryosericaceae</taxon>
        <taxon>Candidatus Cryosericum</taxon>
    </lineage>
</organism>
<dbReference type="Proteomes" id="UP000266260">
    <property type="component" value="Unassembled WGS sequence"/>
</dbReference>
<name>A0A398D0A7_9BACT</name>
<dbReference type="EMBL" id="QXIU01000120">
    <property type="protein sequence ID" value="RIE11277.1"/>
    <property type="molecule type" value="Genomic_DNA"/>
</dbReference>
<dbReference type="PANTHER" id="PTHR33993">
    <property type="entry name" value="GLYOXALASE-RELATED"/>
    <property type="match status" value="1"/>
</dbReference>
<dbReference type="OrthoDB" id="9804235at2"/>
<accession>A0A398D0A7</accession>
<protein>
    <submittedName>
        <fullName evidence="2">VOC family protein</fullName>
    </submittedName>
</protein>
<dbReference type="PROSITE" id="PS51819">
    <property type="entry name" value="VOC"/>
    <property type="match status" value="1"/>
</dbReference>
<dbReference type="InterPro" id="IPR037523">
    <property type="entry name" value="VOC_core"/>
</dbReference>
<comment type="caution">
    <text evidence="2">The sequence shown here is derived from an EMBL/GenBank/DDBJ whole genome shotgun (WGS) entry which is preliminary data.</text>
</comment>
<dbReference type="PANTHER" id="PTHR33993:SF2">
    <property type="entry name" value="VOC DOMAIN-CONTAINING PROTEIN"/>
    <property type="match status" value="1"/>
</dbReference>
<keyword evidence="4" id="KW-1185">Reference proteome</keyword>
<dbReference type="AlphaFoldDB" id="A0A398D0A7"/>
<dbReference type="InterPro" id="IPR029068">
    <property type="entry name" value="Glyas_Bleomycin-R_OHBP_Dase"/>
</dbReference>
<dbReference type="InterPro" id="IPR041581">
    <property type="entry name" value="Glyoxalase_6"/>
</dbReference>
<evidence type="ECO:0000313" key="5">
    <source>
        <dbReference type="Proteomes" id="UP000266489"/>
    </source>
</evidence>
<evidence type="ECO:0000259" key="1">
    <source>
        <dbReference type="PROSITE" id="PS51819"/>
    </source>
</evidence>
<dbReference type="CDD" id="cd07247">
    <property type="entry name" value="SgaA_N_like"/>
    <property type="match status" value="1"/>
</dbReference>
<reference evidence="4 5" key="1">
    <citation type="submission" date="2018-09" db="EMBL/GenBank/DDBJ databases">
        <title>Discovery and Ecogenomic Context for Candidatus Cryosericales, a Global Caldiserica Order Active in Thawing Permafrost.</title>
        <authorList>
            <person name="Martinez M.A."/>
            <person name="Woodcroft B.J."/>
            <person name="Ignacio Espinoza J.C."/>
            <person name="Zayed A."/>
            <person name="Singleton C.M."/>
            <person name="Boyd J."/>
            <person name="Li Y.-F."/>
            <person name="Purvine S."/>
            <person name="Maughan H."/>
            <person name="Hodgkins S.B."/>
            <person name="Anderson D."/>
            <person name="Sederholm M."/>
            <person name="Temperton B."/>
            <person name="Saleska S.R."/>
            <person name="Tyson G.W."/>
            <person name="Rich V.I."/>
        </authorList>
    </citation>
    <scope>NUCLEOTIDE SEQUENCE [LARGE SCALE GENOMIC DNA]</scope>
    <source>
        <strain evidence="3 5">SMC5</strain>
        <strain evidence="2 4">SMC6</strain>
    </source>
</reference>
<feature type="domain" description="VOC" evidence="1">
    <location>
        <begin position="3"/>
        <end position="117"/>
    </location>
</feature>
<dbReference type="Gene3D" id="3.10.180.10">
    <property type="entry name" value="2,3-Dihydroxybiphenyl 1,2-Dioxygenase, domain 1"/>
    <property type="match status" value="1"/>
</dbReference>
<evidence type="ECO:0000313" key="2">
    <source>
        <dbReference type="EMBL" id="RIE08365.1"/>
    </source>
</evidence>